<evidence type="ECO:0000256" key="1">
    <source>
        <dbReference type="SAM" id="Phobius"/>
    </source>
</evidence>
<reference evidence="2 3" key="1">
    <citation type="journal article" date="2016" name="Nat. Commun.">
        <title>Thousands of microbial genomes shed light on interconnected biogeochemical processes in an aquifer system.</title>
        <authorList>
            <person name="Anantharaman K."/>
            <person name="Brown C.T."/>
            <person name="Hug L.A."/>
            <person name="Sharon I."/>
            <person name="Castelle C.J."/>
            <person name="Probst A.J."/>
            <person name="Thomas B.C."/>
            <person name="Singh A."/>
            <person name="Wilkins M.J."/>
            <person name="Karaoz U."/>
            <person name="Brodie E.L."/>
            <person name="Williams K.H."/>
            <person name="Hubbard S.S."/>
            <person name="Banfield J.F."/>
        </authorList>
    </citation>
    <scope>NUCLEOTIDE SEQUENCE [LARGE SCALE GENOMIC DNA]</scope>
</reference>
<sequence>MTGTLYIVVVAFAFIALLMMGTLCYLAFRVVVGAQKAIVQEMRQVKESVVHIAESKRLTTILEIEAKKGLDVEMGDFEAKRDALKAALLVQLEEQLGKDKAFRNQPDTMAWCVLDHSGFKLFVESDVSQKAQKALGRLLANGDVAKARKFVVGLANAL</sequence>
<keyword evidence="1" id="KW-0472">Membrane</keyword>
<evidence type="ECO:0000313" key="2">
    <source>
        <dbReference type="EMBL" id="OGZ01740.1"/>
    </source>
</evidence>
<protein>
    <submittedName>
        <fullName evidence="2">Uncharacterized protein</fullName>
    </submittedName>
</protein>
<keyword evidence="1" id="KW-0812">Transmembrane</keyword>
<keyword evidence="1" id="KW-1133">Transmembrane helix</keyword>
<dbReference type="EMBL" id="MHLC01000005">
    <property type="protein sequence ID" value="OGZ01740.1"/>
    <property type="molecule type" value="Genomic_DNA"/>
</dbReference>
<organism evidence="2 3">
    <name type="scientific">Candidatus Liptonbacteria bacterium RIFCSPLOWO2_01_FULL_56_20</name>
    <dbReference type="NCBI Taxonomy" id="1798652"/>
    <lineage>
        <taxon>Bacteria</taxon>
        <taxon>Candidatus Liptoniibacteriota</taxon>
    </lineage>
</organism>
<name>A0A1G2CLW7_9BACT</name>
<accession>A0A1G2CLW7</accession>
<comment type="caution">
    <text evidence="2">The sequence shown here is derived from an EMBL/GenBank/DDBJ whole genome shotgun (WGS) entry which is preliminary data.</text>
</comment>
<proteinExistence type="predicted"/>
<evidence type="ECO:0000313" key="3">
    <source>
        <dbReference type="Proteomes" id="UP000178495"/>
    </source>
</evidence>
<gene>
    <name evidence="2" type="ORF">A3A43_01025</name>
</gene>
<dbReference type="AlphaFoldDB" id="A0A1G2CLW7"/>
<feature type="transmembrane region" description="Helical" evidence="1">
    <location>
        <begin position="6"/>
        <end position="28"/>
    </location>
</feature>
<dbReference type="Proteomes" id="UP000178495">
    <property type="component" value="Unassembled WGS sequence"/>
</dbReference>